<reference evidence="2 3" key="1">
    <citation type="journal article" date="2018" name="IMA Fungus">
        <title>IMA Genome-F 10: Nine draft genome sequences of Claviceps purpurea s.lat., including C. arundinis, C. humidiphila, and C. cf. spartinae, pseudomolecules for the pitch canker pathogen Fusarium circinatum, draft genome of Davidsoniella eucalypti, Grosmannia galeiformis, Quambalaria eucalypti, and Teratosphaeria destructans.</title>
        <authorList>
            <person name="Wingfield B.D."/>
            <person name="Liu M."/>
            <person name="Nguyen H.D."/>
            <person name="Lane F.A."/>
            <person name="Morgan S.W."/>
            <person name="De Vos L."/>
            <person name="Wilken P.M."/>
            <person name="Duong T.A."/>
            <person name="Aylward J."/>
            <person name="Coetzee M.P."/>
            <person name="Dadej K."/>
            <person name="De Beer Z.W."/>
            <person name="Findlay W."/>
            <person name="Havenga M."/>
            <person name="Kolarik M."/>
            <person name="Menzies J.G."/>
            <person name="Naidoo K."/>
            <person name="Pochopski O."/>
            <person name="Shoukouhi P."/>
            <person name="Santana Q.C."/>
            <person name="Seifert K.A."/>
            <person name="Soal N."/>
            <person name="Steenkamp E.T."/>
            <person name="Tatham C.T."/>
            <person name="van der Nest M.A."/>
            <person name="Wingfield M.J."/>
        </authorList>
    </citation>
    <scope>NUCLEOTIDE SEQUENCE [LARGE SCALE GENOMIC DNA]</scope>
    <source>
        <strain evidence="2">CMW44962</strain>
    </source>
</reference>
<evidence type="ECO:0000313" key="2">
    <source>
        <dbReference type="EMBL" id="KAH9838849.1"/>
    </source>
</evidence>
<dbReference type="AlphaFoldDB" id="A0A9W7SXN6"/>
<comment type="caution">
    <text evidence="2">The sequence shown here is derived from an EMBL/GenBank/DDBJ whole genome shotgun (WGS) entry which is preliminary data.</text>
</comment>
<evidence type="ECO:0000313" key="3">
    <source>
        <dbReference type="Proteomes" id="UP001138500"/>
    </source>
</evidence>
<dbReference type="Proteomes" id="UP001138500">
    <property type="component" value="Unassembled WGS sequence"/>
</dbReference>
<sequence length="269" mass="29585">MADLNHLFGSCSCERNQYTVVIPASSASIAQVFFDNSVSNRRVQASPVTAWLRVPLEWYHSSTYAQFPDETHALIKRSFETPTSNPLFPPTRRQFCGFCGTHLTAWNEGLPGLETSANYVDVTLGSLLNESLEKLEQLQIYGDLESESDDGLVTGGRVNNEDHIPTNEHEAANVDPIRASNLTAGTVSSSARPRPNHRMSGRGLPYFEEMVENSRLGRIKRQKGGHTSSDGRTTVQWEIVEIGGEDEEMGDTGGVGVESGNGTKRIRVE</sequence>
<accession>A0A9W7SXN6</accession>
<dbReference type="Gene3D" id="3.90.1590.10">
    <property type="entry name" value="glutathione-dependent formaldehyde- activating enzyme (gfa)"/>
    <property type="match status" value="1"/>
</dbReference>
<feature type="region of interest" description="Disordered" evidence="1">
    <location>
        <begin position="244"/>
        <end position="269"/>
    </location>
</feature>
<evidence type="ECO:0008006" key="4">
    <source>
        <dbReference type="Google" id="ProtNLM"/>
    </source>
</evidence>
<organism evidence="2 3">
    <name type="scientific">Teratosphaeria destructans</name>
    <dbReference type="NCBI Taxonomy" id="418781"/>
    <lineage>
        <taxon>Eukaryota</taxon>
        <taxon>Fungi</taxon>
        <taxon>Dikarya</taxon>
        <taxon>Ascomycota</taxon>
        <taxon>Pezizomycotina</taxon>
        <taxon>Dothideomycetes</taxon>
        <taxon>Dothideomycetidae</taxon>
        <taxon>Mycosphaerellales</taxon>
        <taxon>Teratosphaeriaceae</taxon>
        <taxon>Teratosphaeria</taxon>
    </lineage>
</organism>
<protein>
    <recommendedName>
        <fullName evidence="4">CENP-V/GFA domain-containing protein</fullName>
    </recommendedName>
</protein>
<dbReference type="EMBL" id="RIBY02000691">
    <property type="protein sequence ID" value="KAH9838849.1"/>
    <property type="molecule type" value="Genomic_DNA"/>
</dbReference>
<proteinExistence type="predicted"/>
<keyword evidence="3" id="KW-1185">Reference proteome</keyword>
<gene>
    <name evidence="2" type="ORF">Tdes44962_MAKER08168</name>
</gene>
<name>A0A9W7SXN6_9PEZI</name>
<dbReference type="OrthoDB" id="3907216at2759"/>
<evidence type="ECO:0000256" key="1">
    <source>
        <dbReference type="SAM" id="MobiDB-lite"/>
    </source>
</evidence>
<reference evidence="2 3" key="2">
    <citation type="journal article" date="2021" name="Curr. Genet.">
        <title>Genetic response to nitrogen starvation in the aggressive Eucalyptus foliar pathogen Teratosphaeria destructans.</title>
        <authorList>
            <person name="Havenga M."/>
            <person name="Wingfield B.D."/>
            <person name="Wingfield M.J."/>
            <person name="Dreyer L.L."/>
            <person name="Roets F."/>
            <person name="Aylward J."/>
        </authorList>
    </citation>
    <scope>NUCLEOTIDE SEQUENCE [LARGE SCALE GENOMIC DNA]</scope>
    <source>
        <strain evidence="2">CMW44962</strain>
    </source>
</reference>